<dbReference type="SUPFAM" id="SSF159594">
    <property type="entry name" value="XCC0632-like"/>
    <property type="match status" value="1"/>
</dbReference>
<dbReference type="Pfam" id="PF03886">
    <property type="entry name" value="ABC_trans_aux"/>
    <property type="match status" value="1"/>
</dbReference>
<comment type="caution">
    <text evidence="3">The sequence shown here is derived from an EMBL/GenBank/DDBJ whole genome shotgun (WGS) entry which is preliminary data.</text>
</comment>
<dbReference type="EMBL" id="MDHN01000040">
    <property type="protein sequence ID" value="OFC69408.1"/>
    <property type="molecule type" value="Genomic_DNA"/>
</dbReference>
<dbReference type="InterPro" id="IPR005586">
    <property type="entry name" value="ABC_trans_aux"/>
</dbReference>
<evidence type="ECO:0000259" key="2">
    <source>
        <dbReference type="Pfam" id="PF03886"/>
    </source>
</evidence>
<dbReference type="PROSITE" id="PS51257">
    <property type="entry name" value="PROKAR_LIPOPROTEIN"/>
    <property type="match status" value="1"/>
</dbReference>
<keyword evidence="1" id="KW-0732">Signal</keyword>
<name>A0A1E7Z796_9ALTE</name>
<dbReference type="STRING" id="1656094.BFC18_18540"/>
<organism evidence="3 4">
    <name type="scientific">Alteromonas confluentis</name>
    <dbReference type="NCBI Taxonomy" id="1656094"/>
    <lineage>
        <taxon>Bacteria</taxon>
        <taxon>Pseudomonadati</taxon>
        <taxon>Pseudomonadota</taxon>
        <taxon>Gammaproteobacteria</taxon>
        <taxon>Alteromonadales</taxon>
        <taxon>Alteromonadaceae</taxon>
        <taxon>Alteromonas/Salinimonas group</taxon>
        <taxon>Alteromonas</taxon>
    </lineage>
</organism>
<evidence type="ECO:0000256" key="1">
    <source>
        <dbReference type="SAM" id="SignalP"/>
    </source>
</evidence>
<sequence>MKISHLCFVFFSLVLAGCSSSSTSLTYYVLHSPNAKVSKHNQPTQKVALQQLVLPDYLQQRSLTMLTGPATVYVSNQHVWAEPLDKSFVQALNGALLSDKNIEIIPPHRHAKQSSVAKLYVKIDDFIASSDGIVLLKGQFWLDGKGKSEKIQYFDFRRPMQGDGFEQAVVTMRQLVSDLATAISDEV</sequence>
<dbReference type="AlphaFoldDB" id="A0A1E7Z796"/>
<gene>
    <name evidence="3" type="ORF">BFC18_18540</name>
</gene>
<feature type="chain" id="PRO_5009209429" description="ABC-type transport auxiliary lipoprotein component domain-containing protein" evidence="1">
    <location>
        <begin position="17"/>
        <end position="187"/>
    </location>
</feature>
<keyword evidence="4" id="KW-1185">Reference proteome</keyword>
<protein>
    <recommendedName>
        <fullName evidence="2">ABC-type transport auxiliary lipoprotein component domain-containing protein</fullName>
    </recommendedName>
</protein>
<reference evidence="3 4" key="1">
    <citation type="submission" date="2016-08" db="EMBL/GenBank/DDBJ databases">
        <authorList>
            <person name="Seilhamer J.J."/>
        </authorList>
    </citation>
    <scope>NUCLEOTIDE SEQUENCE [LARGE SCALE GENOMIC DNA]</scope>
    <source>
        <strain evidence="3 4">KCTC 42603</strain>
    </source>
</reference>
<proteinExistence type="predicted"/>
<feature type="signal peptide" evidence="1">
    <location>
        <begin position="1"/>
        <end position="16"/>
    </location>
</feature>
<dbReference type="RefSeq" id="WP_070126854.1">
    <property type="nucleotide sequence ID" value="NZ_MDHN01000040.1"/>
</dbReference>
<feature type="domain" description="ABC-type transport auxiliary lipoprotein component" evidence="2">
    <location>
        <begin position="28"/>
        <end position="183"/>
    </location>
</feature>
<evidence type="ECO:0000313" key="3">
    <source>
        <dbReference type="EMBL" id="OFC69408.1"/>
    </source>
</evidence>
<dbReference type="Gene3D" id="3.40.50.10610">
    <property type="entry name" value="ABC-type transport auxiliary lipoprotein component"/>
    <property type="match status" value="1"/>
</dbReference>
<dbReference type="Proteomes" id="UP000175691">
    <property type="component" value="Unassembled WGS sequence"/>
</dbReference>
<accession>A0A1E7Z796</accession>
<evidence type="ECO:0000313" key="4">
    <source>
        <dbReference type="Proteomes" id="UP000175691"/>
    </source>
</evidence>